<keyword evidence="4" id="KW-1185">Reference proteome</keyword>
<dbReference type="InterPro" id="IPR029058">
    <property type="entry name" value="AB_hydrolase_fold"/>
</dbReference>
<gene>
    <name evidence="3" type="ORF">RCO7_09515</name>
</gene>
<dbReference type="EMBL" id="FJUW01000007">
    <property type="protein sequence ID" value="CZS93577.1"/>
    <property type="molecule type" value="Genomic_DNA"/>
</dbReference>
<proteinExistence type="predicted"/>
<sequence length="755" mass="86138">MASNRIKRLIICCDGTWMDSDDGFKKPTLIPYQPTGVLQVPSNVTRIHRALRRTGRDGVNQILFYHSGVGTGSSKVDMIAGGLLGVGISENIREVYSFIAANYTPGDEIVLIGFSRGAFTVRSVASMINNIGLLTRTGMNDFYPIFKDQQNFKNRRYRDMFPDIPFPNKPSGPNFLRDYKQRLERDGFTRVRDPNGNRIMTHAVAVWDTVGSLGIPNISLLAKLGLPHSTIEYKFFDTNLTGNIRHAFQALSLDERRSPFKAAVWERANSHQTTVDLRQVWFPGAHSNVGGGYDDQEIANISLAWMMDQLASIGIAFQDEYIVKVFLQNVRYYENPPKQQAKLSSIMSRTPQWAVDPIYEKHRPVRPWGLGKIWDSKSSFWHLSGTAWRSPGLNMRADPDTGLLTDIPMRDTNERIHSCVRVRLELDGLGLDDKGLYDPQALTKNWRLRKLSLRVQDPIPHNAAWGPGAPGSEGTVPKEVRWVWEYIGPPEDAPVERYMVEETLGPYERKLLLLNKGRKFYKRFRRRKRRSRPDDDYDHGQYDIEGDLTEDKSVTPIPVRSSQTRSSRSGTDERRRRRKSQPVIVALESEDSLVDDRNRLRSKNASALPIRGASRAGSLRGEKTRPVSMPMPMPVPTAQESTTSESESEDSLVDEKDVRKRLREKERYGDRDRDRDGQLFDEKRRGSRAPSRAPNRPPSRAPSRLPTRQRDRDDDDDEIVVTEEIGDRRRPPKISGRSREGDRGNRDSHVDGRKY</sequence>
<dbReference type="SUPFAM" id="SSF53474">
    <property type="entry name" value="alpha/beta-Hydrolases"/>
    <property type="match status" value="1"/>
</dbReference>
<feature type="compositionally biased region" description="Basic and acidic residues" evidence="1">
    <location>
        <begin position="737"/>
        <end position="755"/>
    </location>
</feature>
<accession>A0A1E1K663</accession>
<dbReference type="AlphaFoldDB" id="A0A1E1K663"/>
<evidence type="ECO:0000256" key="1">
    <source>
        <dbReference type="SAM" id="MobiDB-lite"/>
    </source>
</evidence>
<reference evidence="4" key="1">
    <citation type="submission" date="2016-03" db="EMBL/GenBank/DDBJ databases">
        <authorList>
            <person name="Ploux O."/>
        </authorList>
    </citation>
    <scope>NUCLEOTIDE SEQUENCE [LARGE SCALE GENOMIC DNA]</scope>
    <source>
        <strain evidence="4">UK7</strain>
    </source>
</reference>
<feature type="compositionally biased region" description="Low complexity" evidence="1">
    <location>
        <begin position="560"/>
        <end position="569"/>
    </location>
</feature>
<dbReference type="PANTHER" id="PTHR33840:SF1">
    <property type="entry name" value="TLE1 PHOSPHOLIPASE DOMAIN-CONTAINING PROTEIN"/>
    <property type="match status" value="1"/>
</dbReference>
<dbReference type="InterPro" id="IPR018712">
    <property type="entry name" value="Tle1-like_cat"/>
</dbReference>
<name>A0A1E1K663_9HELO</name>
<evidence type="ECO:0000313" key="3">
    <source>
        <dbReference type="EMBL" id="CZS93577.1"/>
    </source>
</evidence>
<evidence type="ECO:0000313" key="4">
    <source>
        <dbReference type="Proteomes" id="UP000178129"/>
    </source>
</evidence>
<dbReference type="Proteomes" id="UP000178129">
    <property type="component" value="Unassembled WGS sequence"/>
</dbReference>
<evidence type="ECO:0000259" key="2">
    <source>
        <dbReference type="Pfam" id="PF09994"/>
    </source>
</evidence>
<dbReference type="STRING" id="914237.A0A1E1K663"/>
<organism evidence="3 4">
    <name type="scientific">Rhynchosporium graminicola</name>
    <dbReference type="NCBI Taxonomy" id="2792576"/>
    <lineage>
        <taxon>Eukaryota</taxon>
        <taxon>Fungi</taxon>
        <taxon>Dikarya</taxon>
        <taxon>Ascomycota</taxon>
        <taxon>Pezizomycotina</taxon>
        <taxon>Leotiomycetes</taxon>
        <taxon>Helotiales</taxon>
        <taxon>Ploettnerulaceae</taxon>
        <taxon>Rhynchosporium</taxon>
    </lineage>
</organism>
<feature type="region of interest" description="Disordered" evidence="1">
    <location>
        <begin position="605"/>
        <end position="755"/>
    </location>
</feature>
<dbReference type="Pfam" id="PF09994">
    <property type="entry name" value="T6SS_Tle1-like_cat"/>
    <property type="match status" value="1"/>
</dbReference>
<feature type="compositionally biased region" description="Basic and acidic residues" evidence="1">
    <location>
        <begin position="653"/>
        <end position="684"/>
    </location>
</feature>
<feature type="domain" description="T6SS Phospholipase effector Tle1-like catalytic" evidence="2">
    <location>
        <begin position="7"/>
        <end position="309"/>
    </location>
</feature>
<protein>
    <submittedName>
        <fullName evidence="3">Related to protein involved in cell growth</fullName>
    </submittedName>
</protein>
<feature type="region of interest" description="Disordered" evidence="1">
    <location>
        <begin position="525"/>
        <end position="584"/>
    </location>
</feature>
<comment type="caution">
    <text evidence="3">The sequence shown here is derived from an EMBL/GenBank/DDBJ whole genome shotgun (WGS) entry which is preliminary data.</text>
</comment>
<feature type="compositionally biased region" description="Basic and acidic residues" evidence="1">
    <location>
        <begin position="532"/>
        <end position="542"/>
    </location>
</feature>
<dbReference type="InParanoid" id="A0A1E1K663"/>
<dbReference type="PANTHER" id="PTHR33840">
    <property type="match status" value="1"/>
</dbReference>